<dbReference type="STRING" id="946483.Cenrod_0184"/>
<dbReference type="eggNOG" id="COG0614">
    <property type="taxonomic scope" value="Bacteria"/>
</dbReference>
<feature type="domain" description="Fe/B12 periplasmic-binding" evidence="2">
    <location>
        <begin position="22"/>
        <end position="271"/>
    </location>
</feature>
<reference evidence="3 4" key="1">
    <citation type="journal article" date="2013" name="Genome Biol.">
        <title>Genomic analysis reveals key aspects of prokaryotic symbiosis in the phototrophic consortium "Chlorochromatium aggregatum".</title>
        <authorList>
            <person name="Liu Z."/>
            <person name="Muller J."/>
            <person name="Li T."/>
            <person name="Alvey R.M."/>
            <person name="Vogl K."/>
            <person name="Frigaard N.U."/>
            <person name="Rockwell N.C."/>
            <person name="Boyd E.S."/>
            <person name="Tomsho L.P."/>
            <person name="Schuster S.C."/>
            <person name="Henke P."/>
            <person name="Rohde M."/>
            <person name="Overmann J."/>
            <person name="Bryant D.A."/>
        </authorList>
    </citation>
    <scope>NUCLEOTIDE SEQUENCE [LARGE SCALE GENOMIC DNA]</scope>
    <source>
        <strain evidence="3">CR</strain>
    </source>
</reference>
<dbReference type="HOGENOM" id="CLU_038034_2_5_4"/>
<dbReference type="Proteomes" id="UP000017184">
    <property type="component" value="Chromosome"/>
</dbReference>
<dbReference type="PROSITE" id="PS50983">
    <property type="entry name" value="FE_B12_PBP"/>
    <property type="match status" value="1"/>
</dbReference>
<dbReference type="InterPro" id="IPR002491">
    <property type="entry name" value="ABC_transptr_periplasmic_BD"/>
</dbReference>
<dbReference type="Pfam" id="PF01497">
    <property type="entry name" value="Peripla_BP_2"/>
    <property type="match status" value="1"/>
</dbReference>
<organism evidence="3 4">
    <name type="scientific">Candidatus Symbiobacter mobilis CR</name>
    <dbReference type="NCBI Taxonomy" id="946483"/>
    <lineage>
        <taxon>Bacteria</taxon>
        <taxon>Pseudomonadati</taxon>
        <taxon>Pseudomonadota</taxon>
        <taxon>Betaproteobacteria</taxon>
        <taxon>Burkholderiales</taxon>
        <taxon>Comamonadaceae</taxon>
    </lineage>
</organism>
<dbReference type="AlphaFoldDB" id="U5N4W4"/>
<sequence length="279" mass="30082">MLAVEVRDDRGVLVDVPHPPVRIVSLLPALTETVCALGACHRLVAVDQDSNFPESARTLQRVGNGRFPDPEAIVGQRPDLVLVSPVALVANRLETLGLRVLAFDPQTHRDVHRVLQVLGSVLGVPHAERVWAAMQSAVRDAKNALPEWKRPQRVYLEVDPSGFAAGEASFIGETLTLLGVDNIVPAKLGAFPKLNPEYVLRADPDVLILGYRSLGNLGDRPGWRRMRAVGKNRVCTLTGEDLDVVVRPGPRLGEGAQVLARCLLRHTAGGEGQGSLGSP</sequence>
<proteinExistence type="predicted"/>
<dbReference type="EMBL" id="CP004885">
    <property type="protein sequence ID" value="AGX86315.1"/>
    <property type="molecule type" value="Genomic_DNA"/>
</dbReference>
<dbReference type="KEGG" id="cbx:Cenrod_0184"/>
<dbReference type="SUPFAM" id="SSF53807">
    <property type="entry name" value="Helical backbone' metal receptor"/>
    <property type="match status" value="1"/>
</dbReference>
<dbReference type="PANTHER" id="PTHR30535:SF34">
    <property type="entry name" value="MOLYBDATE-BINDING PROTEIN MOLA"/>
    <property type="match status" value="1"/>
</dbReference>
<evidence type="ECO:0000259" key="2">
    <source>
        <dbReference type="PROSITE" id="PS50983"/>
    </source>
</evidence>
<evidence type="ECO:0000313" key="3">
    <source>
        <dbReference type="EMBL" id="AGX86315.1"/>
    </source>
</evidence>
<accession>U5N4W4</accession>
<dbReference type="InterPro" id="IPR050902">
    <property type="entry name" value="ABC_Transporter_SBP"/>
</dbReference>
<keyword evidence="1" id="KW-0732">Signal</keyword>
<evidence type="ECO:0000313" key="4">
    <source>
        <dbReference type="Proteomes" id="UP000017184"/>
    </source>
</evidence>
<dbReference type="GO" id="GO:0071281">
    <property type="term" value="P:cellular response to iron ion"/>
    <property type="evidence" value="ECO:0007669"/>
    <property type="project" value="TreeGrafter"/>
</dbReference>
<gene>
    <name evidence="3" type="primary">fevS-1</name>
    <name evidence="3" type="ORF">Cenrod_0184</name>
</gene>
<dbReference type="Gene3D" id="3.40.50.1980">
    <property type="entry name" value="Nitrogenase molybdenum iron protein domain"/>
    <property type="match status" value="2"/>
</dbReference>
<name>U5N4W4_9BURK</name>
<keyword evidence="4" id="KW-1185">Reference proteome</keyword>
<protein>
    <submittedName>
        <fullName evidence="3">Iron complex transporter substrate-binding protein</fullName>
    </submittedName>
</protein>
<evidence type="ECO:0000256" key="1">
    <source>
        <dbReference type="ARBA" id="ARBA00022729"/>
    </source>
</evidence>
<dbReference type="InterPro" id="IPR054828">
    <property type="entry name" value="Vit_B12_bind_prot"/>
</dbReference>
<dbReference type="PATRIC" id="fig|946483.4.peg.184"/>
<dbReference type="PANTHER" id="PTHR30535">
    <property type="entry name" value="VITAMIN B12-BINDING PROTEIN"/>
    <property type="match status" value="1"/>
</dbReference>
<dbReference type="NCBIfam" id="NF038402">
    <property type="entry name" value="TroA_like"/>
    <property type="match status" value="1"/>
</dbReference>